<dbReference type="InterPro" id="IPR027417">
    <property type="entry name" value="P-loop_NTPase"/>
</dbReference>
<dbReference type="Gene3D" id="3.40.50.300">
    <property type="entry name" value="P-loop containing nucleotide triphosphate hydrolases"/>
    <property type="match status" value="2"/>
</dbReference>
<dbReference type="Proteomes" id="UP000178457">
    <property type="component" value="Unassembled WGS sequence"/>
</dbReference>
<gene>
    <name evidence="4" type="ORF">A2858_02240</name>
</gene>
<dbReference type="EMBL" id="MFCL01000013">
    <property type="protein sequence ID" value="OGE16641.1"/>
    <property type="molecule type" value="Genomic_DNA"/>
</dbReference>
<dbReference type="AlphaFoldDB" id="A0A1F5IJW4"/>
<organism evidence="4 5">
    <name type="scientific">Candidatus Daviesbacteria bacterium RIFCSPHIGHO2_01_FULL_36_37</name>
    <dbReference type="NCBI Taxonomy" id="1797758"/>
    <lineage>
        <taxon>Bacteria</taxon>
        <taxon>Candidatus Daviesiibacteriota</taxon>
    </lineage>
</organism>
<keyword evidence="2" id="KW-1133">Transmembrane helix</keyword>
<keyword evidence="2" id="KW-0812">Transmembrane</keyword>
<accession>A0A1F5IJW4</accession>
<feature type="transmembrane region" description="Helical" evidence="2">
    <location>
        <begin position="80"/>
        <end position="104"/>
    </location>
</feature>
<evidence type="ECO:0000256" key="2">
    <source>
        <dbReference type="SAM" id="Phobius"/>
    </source>
</evidence>
<dbReference type="InterPro" id="IPR051162">
    <property type="entry name" value="T4SS_component"/>
</dbReference>
<comment type="caution">
    <text evidence="4">The sequence shown here is derived from an EMBL/GenBank/DDBJ whole genome shotgun (WGS) entry which is preliminary data.</text>
</comment>
<feature type="region of interest" description="Disordered" evidence="1">
    <location>
        <begin position="946"/>
        <end position="965"/>
    </location>
</feature>
<dbReference type="InterPro" id="IPR002789">
    <property type="entry name" value="HerA_central"/>
</dbReference>
<dbReference type="SUPFAM" id="SSF52540">
    <property type="entry name" value="P-loop containing nucleoside triphosphate hydrolases"/>
    <property type="match status" value="1"/>
</dbReference>
<keyword evidence="2" id="KW-0472">Membrane</keyword>
<evidence type="ECO:0000313" key="5">
    <source>
        <dbReference type="Proteomes" id="UP000178457"/>
    </source>
</evidence>
<dbReference type="STRING" id="1797758.A2858_02240"/>
<protein>
    <recommendedName>
        <fullName evidence="3">Helicase HerA central domain-containing protein</fullName>
    </recommendedName>
</protein>
<feature type="domain" description="Helicase HerA central" evidence="3">
    <location>
        <begin position="532"/>
        <end position="779"/>
    </location>
</feature>
<reference evidence="4 5" key="1">
    <citation type="journal article" date="2016" name="Nat. Commun.">
        <title>Thousands of microbial genomes shed light on interconnected biogeochemical processes in an aquifer system.</title>
        <authorList>
            <person name="Anantharaman K."/>
            <person name="Brown C.T."/>
            <person name="Hug L.A."/>
            <person name="Sharon I."/>
            <person name="Castelle C.J."/>
            <person name="Probst A.J."/>
            <person name="Thomas B.C."/>
            <person name="Singh A."/>
            <person name="Wilkins M.J."/>
            <person name="Karaoz U."/>
            <person name="Brodie E.L."/>
            <person name="Williams K.H."/>
            <person name="Hubbard S.S."/>
            <person name="Banfield J.F."/>
        </authorList>
    </citation>
    <scope>NUCLEOTIDE SEQUENCE [LARGE SCALE GENOMIC DNA]</scope>
</reference>
<dbReference type="PANTHER" id="PTHR30121:SF6">
    <property type="entry name" value="SLR6007 PROTEIN"/>
    <property type="match status" value="1"/>
</dbReference>
<dbReference type="PANTHER" id="PTHR30121">
    <property type="entry name" value="UNCHARACTERIZED PROTEIN YJGR-RELATED"/>
    <property type="match status" value="1"/>
</dbReference>
<name>A0A1F5IJW4_9BACT</name>
<evidence type="ECO:0000256" key="1">
    <source>
        <dbReference type="SAM" id="MobiDB-lite"/>
    </source>
</evidence>
<feature type="transmembrane region" description="Helical" evidence="2">
    <location>
        <begin position="327"/>
        <end position="354"/>
    </location>
</feature>
<dbReference type="Pfam" id="PF01935">
    <property type="entry name" value="DUF87"/>
    <property type="match status" value="1"/>
</dbReference>
<sequence>MVSPSPSPSFIPQSASDIAQLQLLHQIQNHQISLFDSIVLGVLLKFPLPESLFSVQQRLDMFNSYSSSYTASATMNSHPLAFATLIVFWPLWFILGLTLSYFLIKGLSSSFQTLFPVLFQGFIPVQPKTYLELTFPSDTSKSSYATSQLYTLLHTLARQSSFKERLLSHKKAFSLEIVSSKNQGIRYILATPLKNADVIKRSLLSYLPGIKIQEVDDYLESETKIESYIQGIVELKLAANFAFPLANQKTLAEHDPISYLTGNMTKLEDGELISFQVITTPVLSSIHKNILNKIAELRKRMYKGLPLSPVLYENIFQKIGTIPGISIFAFLVKAFFGVLKLVFSFIWSMILGFLDPNSKTIPFLMASDAILDASTRQELLNPLEQELQGLVKEKISQQLFETSIRILVVSKDSEVFESRISGLAASFGTMTGLYQSITSKGSILPNSFLIKQRLDQFRRRILSPNTAFNQNPVLSISELSDLYHFPYTETTKTEDLVESYSKELPAPLNLKQSESLDVTFAKNMYGGTETVIGLTSEERMRHMYLLGATGTGKSTLLLSAISQDIKNGKGVCLIDPHGDLARTVLSTIPKDREKDVIYFNPFDLKNPIAINLLEYTSIHLDEDDEELEKDFISESVVSIFRKIFSNEFTSGSAHRIEYVLRNSVQTALTLKERNLFTIYDLLNDPDFRRTALPHITDERLLKFWENEIGKAGDYQQVKMTTPITARIGRFLFSPVAKRILNHQKSSINFDQILDEGKILICNLSKGNIGEDTSQVLGILILARIQLAVLKRARIEAKDRNAFYLYVDEFQNFATRSFIDMMAESRKFGLYVTIAEQSTSQQDDRNLTHRILANIGTVICFKTANPEDEHLILPQFKPYIQQGEIFNLPSFHFYMKSAAIVPQAPFSGETMLLKIEEDIEKVKRIIESSRAKYTVKYVKPKPFKYVPKSEPTKDKRSFNAAKTSQSKPEIVKVVKPAGYLT</sequence>
<evidence type="ECO:0000259" key="3">
    <source>
        <dbReference type="Pfam" id="PF01935"/>
    </source>
</evidence>
<proteinExistence type="predicted"/>
<evidence type="ECO:0000313" key="4">
    <source>
        <dbReference type="EMBL" id="OGE16641.1"/>
    </source>
</evidence>